<feature type="signal peptide" evidence="1">
    <location>
        <begin position="1"/>
        <end position="19"/>
    </location>
</feature>
<dbReference type="AlphaFoldDB" id="A0A6P4JQB8"/>
<keyword evidence="2" id="KW-1185">Reference proteome</keyword>
<evidence type="ECO:0000313" key="2">
    <source>
        <dbReference type="Proteomes" id="UP001652661"/>
    </source>
</evidence>
<dbReference type="OrthoDB" id="7859044at2759"/>
<sequence length="277" mass="32521">MVAQLLVIILLSLTWCSKSLQAVNRTDINGTLVASMATHLSGNPVDLDIWTEKMSRELEEEQQKQLAWNVPWLKVLQKERVGLVKLQNQLKPNNSLKLRLWLSFYFHLRRSRSLNNILLANFALELKELRRSQPEKWSYYLQNMLQALPRPLRILTQSRWLCLQHKKEMFYVTSGYHLELGANGDCSLWRVEEVKQDYLLLLVNSCNEERYFFINILEDYQGSYQLLRPTSYMNNTFCVSKGVAYFREISQVSEGDMGCRWQLNDCSYLPSRLLGVK</sequence>
<reference evidence="2" key="1">
    <citation type="submission" date="2025-05" db="UniProtKB">
        <authorList>
            <consortium name="RefSeq"/>
        </authorList>
    </citation>
    <scope>NUCLEOTIDE SEQUENCE [LARGE SCALE GENOMIC DNA]</scope>
    <source>
        <strain evidence="2">14028-0561.14</strain>
    </source>
</reference>
<dbReference type="Proteomes" id="UP001652661">
    <property type="component" value="Chromosome 2R"/>
</dbReference>
<evidence type="ECO:0000313" key="3">
    <source>
        <dbReference type="RefSeq" id="XP_017036998.1"/>
    </source>
</evidence>
<keyword evidence="1" id="KW-0732">Signal</keyword>
<feature type="chain" id="PRO_5028289075" evidence="1">
    <location>
        <begin position="20"/>
        <end position="277"/>
    </location>
</feature>
<proteinExistence type="predicted"/>
<dbReference type="RefSeq" id="XP_017036998.1">
    <property type="nucleotide sequence ID" value="XM_017181509.2"/>
</dbReference>
<protein>
    <submittedName>
        <fullName evidence="3">Uncharacterized protein</fullName>
    </submittedName>
</protein>
<organism evidence="2 3">
    <name type="scientific">Drosophila kikkawai</name>
    <name type="common">Fruit fly</name>
    <dbReference type="NCBI Taxonomy" id="30033"/>
    <lineage>
        <taxon>Eukaryota</taxon>
        <taxon>Metazoa</taxon>
        <taxon>Ecdysozoa</taxon>
        <taxon>Arthropoda</taxon>
        <taxon>Hexapoda</taxon>
        <taxon>Insecta</taxon>
        <taxon>Pterygota</taxon>
        <taxon>Neoptera</taxon>
        <taxon>Endopterygota</taxon>
        <taxon>Diptera</taxon>
        <taxon>Brachycera</taxon>
        <taxon>Muscomorpha</taxon>
        <taxon>Ephydroidea</taxon>
        <taxon>Drosophilidae</taxon>
        <taxon>Drosophila</taxon>
        <taxon>Sophophora</taxon>
    </lineage>
</organism>
<dbReference type="GeneID" id="108085046"/>
<gene>
    <name evidence="3" type="primary">LOC108085046</name>
</gene>
<name>A0A6P4JQB8_DROKI</name>
<evidence type="ECO:0000256" key="1">
    <source>
        <dbReference type="SAM" id="SignalP"/>
    </source>
</evidence>
<reference evidence="3" key="2">
    <citation type="submission" date="2025-08" db="UniProtKB">
        <authorList>
            <consortium name="RefSeq"/>
        </authorList>
    </citation>
    <scope>IDENTIFICATION</scope>
    <source>
        <strain evidence="3">14028-0561.14</strain>
        <tissue evidence="3">Whole fly</tissue>
    </source>
</reference>
<accession>A0A6P4JQB8</accession>